<dbReference type="Proteomes" id="UP000183832">
    <property type="component" value="Unassembled WGS sequence"/>
</dbReference>
<dbReference type="PANTHER" id="PTHR46601">
    <property type="entry name" value="ULP_PROTEASE DOMAIN-CONTAINING PROTEIN"/>
    <property type="match status" value="1"/>
</dbReference>
<accession>A0A1J1HR65</accession>
<protein>
    <submittedName>
        <fullName evidence="1">CLUMA_CG004191, isoform A</fullName>
    </submittedName>
</protein>
<sequence length="265" mass="30787">MEDFPHHKICLDNFRKLRPKRFIKLRSKTPRNTCVCSIHANMEFALKALARADPTYKDVAIGNDMSRNFICDGNKEKCFSNKCCLCKHSPAFFEKFQENEVNATKSVTWEQWQKAPGGGIFLQVERVTKTGTESDLIKHIKEMKVKFLLHVLVKRNQAACLDSYRQQAQSEDATTAVLHVDWSRSYLCLQQDEIYAAYWERKKHRVSIFTAMMWHRGEKSMAVALDSQDHTKKTVIPCLHKLFSEEIPATATTIYFLRYVLTRIT</sequence>
<evidence type="ECO:0000313" key="2">
    <source>
        <dbReference type="Proteomes" id="UP000183832"/>
    </source>
</evidence>
<dbReference type="AlphaFoldDB" id="A0A1J1HR65"/>
<dbReference type="PANTHER" id="PTHR46601:SF2">
    <property type="entry name" value="UBIQUITIN-LIKE PROTEASE FAMILY PROFILE DOMAIN-CONTAINING PROTEIN"/>
    <property type="match status" value="1"/>
</dbReference>
<keyword evidence="2" id="KW-1185">Reference proteome</keyword>
<dbReference type="EMBL" id="CVRI01000019">
    <property type="protein sequence ID" value="CRK90459.1"/>
    <property type="molecule type" value="Genomic_DNA"/>
</dbReference>
<dbReference type="OrthoDB" id="6375801at2759"/>
<organism evidence="1 2">
    <name type="scientific">Clunio marinus</name>
    <dbReference type="NCBI Taxonomy" id="568069"/>
    <lineage>
        <taxon>Eukaryota</taxon>
        <taxon>Metazoa</taxon>
        <taxon>Ecdysozoa</taxon>
        <taxon>Arthropoda</taxon>
        <taxon>Hexapoda</taxon>
        <taxon>Insecta</taxon>
        <taxon>Pterygota</taxon>
        <taxon>Neoptera</taxon>
        <taxon>Endopterygota</taxon>
        <taxon>Diptera</taxon>
        <taxon>Nematocera</taxon>
        <taxon>Chironomoidea</taxon>
        <taxon>Chironomidae</taxon>
        <taxon>Clunio</taxon>
    </lineage>
</organism>
<name>A0A1J1HR65_9DIPT</name>
<evidence type="ECO:0000313" key="1">
    <source>
        <dbReference type="EMBL" id="CRK90459.1"/>
    </source>
</evidence>
<proteinExistence type="predicted"/>
<gene>
    <name evidence="1" type="ORF">CLUMA_CG004191</name>
</gene>
<reference evidence="1 2" key="1">
    <citation type="submission" date="2015-04" db="EMBL/GenBank/DDBJ databases">
        <authorList>
            <person name="Syromyatnikov M.Y."/>
            <person name="Popov V.N."/>
        </authorList>
    </citation>
    <scope>NUCLEOTIDE SEQUENCE [LARGE SCALE GENOMIC DNA]</scope>
</reference>